<dbReference type="Gene3D" id="2.130.10.10">
    <property type="entry name" value="YVTN repeat-like/Quinoprotein amine dehydrogenase"/>
    <property type="match status" value="1"/>
</dbReference>
<dbReference type="SMART" id="SM00460">
    <property type="entry name" value="TGc"/>
    <property type="match status" value="1"/>
</dbReference>
<dbReference type="SUPFAM" id="SSF63825">
    <property type="entry name" value="YWTD domain"/>
    <property type="match status" value="1"/>
</dbReference>
<evidence type="ECO:0000313" key="3">
    <source>
        <dbReference type="Proteomes" id="UP001482513"/>
    </source>
</evidence>
<comment type="caution">
    <text evidence="2">The sequence shown here is derived from an EMBL/GenBank/DDBJ whole genome shotgun (WGS) entry which is preliminary data.</text>
</comment>
<dbReference type="Proteomes" id="UP001482513">
    <property type="component" value="Unassembled WGS sequence"/>
</dbReference>
<dbReference type="InterPro" id="IPR002931">
    <property type="entry name" value="Transglutaminase-like"/>
</dbReference>
<evidence type="ECO:0000313" key="2">
    <source>
        <dbReference type="EMBL" id="MEP0945395.1"/>
    </source>
</evidence>
<accession>A0ABV0JYX6</accession>
<dbReference type="SUPFAM" id="SSF54001">
    <property type="entry name" value="Cysteine proteinases"/>
    <property type="match status" value="1"/>
</dbReference>
<dbReference type="InterPro" id="IPR038765">
    <property type="entry name" value="Papain-like_cys_pep_sf"/>
</dbReference>
<dbReference type="RefSeq" id="WP_190698074.1">
    <property type="nucleotide sequence ID" value="NZ_JAMPKX010000001.1"/>
</dbReference>
<keyword evidence="3" id="KW-1185">Reference proteome</keyword>
<dbReference type="EMBL" id="JAMPKX010000001">
    <property type="protein sequence ID" value="MEP0945395.1"/>
    <property type="molecule type" value="Genomic_DNA"/>
</dbReference>
<organism evidence="2 3">
    <name type="scientific">Leptolyngbya subtilissima DQ-A4</name>
    <dbReference type="NCBI Taxonomy" id="2933933"/>
    <lineage>
        <taxon>Bacteria</taxon>
        <taxon>Bacillati</taxon>
        <taxon>Cyanobacteriota</taxon>
        <taxon>Cyanophyceae</taxon>
        <taxon>Leptolyngbyales</taxon>
        <taxon>Leptolyngbyaceae</taxon>
        <taxon>Leptolyngbya group</taxon>
        <taxon>Leptolyngbya</taxon>
    </lineage>
</organism>
<dbReference type="Pfam" id="PF01841">
    <property type="entry name" value="Transglut_core"/>
    <property type="match status" value="1"/>
</dbReference>
<feature type="domain" description="Transglutaminase-like" evidence="1">
    <location>
        <begin position="421"/>
        <end position="491"/>
    </location>
</feature>
<dbReference type="InterPro" id="IPR015943">
    <property type="entry name" value="WD40/YVTN_repeat-like_dom_sf"/>
</dbReference>
<dbReference type="PANTHER" id="PTHR33490:SF6">
    <property type="entry name" value="SLL1049 PROTEIN"/>
    <property type="match status" value="1"/>
</dbReference>
<evidence type="ECO:0000259" key="1">
    <source>
        <dbReference type="SMART" id="SM00460"/>
    </source>
</evidence>
<name>A0ABV0JYX6_9CYAN</name>
<gene>
    <name evidence="2" type="ORF">NC992_00780</name>
</gene>
<proteinExistence type="predicted"/>
<sequence>MPDSPSISPALPLAGASLLQPIGVKALYGLTLQGDRLLAVDPFRGYLLRIDPKTEQVEVLNTSQAEAFYGATGIACWQDQLWFSCDHTVYTTTLSAMQPEPLLTLPYPADGVAVWENTLYISCKKGGCIFVCDRTSGQRITQFSAPGIGVENLSVWGDYLWACDQTEQTVYCLDRATGELIVKMLTPFDNPTGIAVPPHTTPDSGTVWVAYADEEPYVRDDPNGEEPYVLTFRDRTLIHPLSYRWYKEANYCRTTGYLVEMTYVEEIDTLEDAQPLENVEWRIAFPTTTDRQRVKSVEPVGLPFTEVQQAGDRIACFRFDRIDPNQRHLFGWKALVEVYGIKYQLTPRQVESAPPLPQDYGPRYLIDDDELSMDKPAIQAAARESVGSETNLLRQVLSIRNYVYDKLSYAVTPAIETPEVVLQRGRGSCGEYVGLLLALMRLNGIACRTVGRYKCPAHADQPGVYLEPDFNHVWIEFYVPGFGWVPMESNPDDVQEGGPYPTRFFMGLPWWHVEMGKEVSFEKLVLPAGSPDTRLGDIAVNHMRFRIMGELVP</sequence>
<dbReference type="Gene3D" id="3.10.620.30">
    <property type="match status" value="1"/>
</dbReference>
<reference evidence="2 3" key="1">
    <citation type="submission" date="2022-04" db="EMBL/GenBank/DDBJ databases">
        <title>Positive selection, recombination, and allopatry shape intraspecific diversity of widespread and dominant cyanobacteria.</title>
        <authorList>
            <person name="Wei J."/>
            <person name="Shu W."/>
            <person name="Hu C."/>
        </authorList>
    </citation>
    <scope>NUCLEOTIDE SEQUENCE [LARGE SCALE GENOMIC DNA]</scope>
    <source>
        <strain evidence="2 3">DQ-A4</strain>
    </source>
</reference>
<dbReference type="PANTHER" id="PTHR33490">
    <property type="entry name" value="BLR5614 PROTEIN-RELATED"/>
    <property type="match status" value="1"/>
</dbReference>
<protein>
    <submittedName>
        <fullName evidence="2">Transglutaminase</fullName>
    </submittedName>
</protein>